<proteinExistence type="predicted"/>
<dbReference type="Proteomes" id="UP000831701">
    <property type="component" value="Chromosome 15"/>
</dbReference>
<keyword evidence="2" id="KW-1185">Reference proteome</keyword>
<name>A0ACB8W400_9TELE</name>
<gene>
    <name evidence="1" type="ORF">L3Q82_012683</name>
</gene>
<reference evidence="1" key="1">
    <citation type="submission" date="2022-04" db="EMBL/GenBank/DDBJ databases">
        <title>Jade perch genome.</title>
        <authorList>
            <person name="Chao B."/>
        </authorList>
    </citation>
    <scope>NUCLEOTIDE SEQUENCE</scope>
    <source>
        <strain evidence="1">CB-2022</strain>
    </source>
</reference>
<evidence type="ECO:0000313" key="1">
    <source>
        <dbReference type="EMBL" id="KAI3362385.1"/>
    </source>
</evidence>
<organism evidence="1 2">
    <name type="scientific">Scortum barcoo</name>
    <name type="common">barcoo grunter</name>
    <dbReference type="NCBI Taxonomy" id="214431"/>
    <lineage>
        <taxon>Eukaryota</taxon>
        <taxon>Metazoa</taxon>
        <taxon>Chordata</taxon>
        <taxon>Craniata</taxon>
        <taxon>Vertebrata</taxon>
        <taxon>Euteleostomi</taxon>
        <taxon>Actinopterygii</taxon>
        <taxon>Neopterygii</taxon>
        <taxon>Teleostei</taxon>
        <taxon>Neoteleostei</taxon>
        <taxon>Acanthomorphata</taxon>
        <taxon>Eupercaria</taxon>
        <taxon>Centrarchiformes</taxon>
        <taxon>Terapontoidei</taxon>
        <taxon>Terapontidae</taxon>
        <taxon>Scortum</taxon>
    </lineage>
</organism>
<feature type="non-terminal residue" evidence="1">
    <location>
        <position position="1318"/>
    </location>
</feature>
<dbReference type="EMBL" id="CM041545">
    <property type="protein sequence ID" value="KAI3362385.1"/>
    <property type="molecule type" value="Genomic_DNA"/>
</dbReference>
<comment type="caution">
    <text evidence="1">The sequence shown here is derived from an EMBL/GenBank/DDBJ whole genome shotgun (WGS) entry which is preliminary data.</text>
</comment>
<protein>
    <submittedName>
        <fullName evidence="1">Uncharacterized protein</fullName>
    </submittedName>
</protein>
<sequence>MSSSLPKSESATSLLRSSGLQRRSGHPSGGGGGGGAHDHRGHRAHRPPAGADGEEDARWTEECETSARARGDPCASRGTQEDAAHRASRHPKERGKSSRSSKHHHHDSSRGELHPAAGARHHQGGPRQDRRSSPTPPAHPKQPDDAAFFFETKERAAGSASSLGSDPPAAPVQKSRSSKRLSAAANEYDSSLHPIVKSVFGQDQKKNYKAVQSCEEGGSGGAYLEPLVALAQNGANMHNVLGPACIFLRKGFAESRQAVQLREAFKEFDKDKDGFIGCKDLGNCMRTMGYMPTEMELIELSQQINMNLGGHVDFEDFVELMGPKLLAETADMIGVKELRDAFKEFDTNGDGQISTAELREAMKKLLGQQVGHRDLEDILRDIDLNGDGHVDFEGKESCVVRDSIFFIQNTAFLTYISLHLSKKIPTCVRLISQNHADCENDLARNGPSGHGRYPGAWVGHFPDDHRPASTSACQATASTSACQATASTSACQATASTPACQASLVSSCHAKPKPQLQPAKPKPRPANSQPQRRSLELLTHNHRRSLGLLHHSRPCSLGLLHHSRRVLSLQLAQHVNETLGGDLAWQYSQGLGEAAEEGVDPNGSCYPSSMPRIPGGGLAWRYSQGLGEADGEDISSPQREGAGFQAEAEITVTVPQFPEAEIHSATVPSARFTVPRGRDSQCHSPRGRDSQCRTVPGGRDSQCHSSQCHSSRGRDATVTVPQFQRPRFTVPQSTVPEAEIHSATVPSATVPEAEVHSATVPEAEIHSATVPSATVPEAEIHSATDSQGPEIPQCTATVPSATVPEGTVFSFIAIAMATRRFQASSSPSTPSASRRVLPPPSPPPESSSLRLASIAATGEGSRRPPVGLHLRRRRPPEGFCLRRRHQRRRFAVRLAGLPKVLPPSSAAGGFLSSSSPPSSTTGGFMSSSLVSIAGHRRRQLLLEDNCSPLSLQREMQELQGSAGCLRPEPEFEMADIFYFCRRGVESIVDDEVTKHFLAQEQESWNLLTRSDYNFRHISLRITVLWGLGVLVRYGVLLLLRVTLAVTGILLLLVLTTLVSFLPSRDENKPKNGGICVANHTTLIDVIILANDGCYSLVEKFVYLCVSVGQVHGGLMGMVQRAMVKSSHHIWFERSEVKDRHLVAKRLGDHVADKAKQPILIFPEGTCINNTSVMMFKKGSFEIDCTVYPVAIKYDPRFRDAFWNSSKFGMVNYLLRMMSSWAIVCSVWYLPPMNREEGEDAVQFANRVKAAIAAQGGLVDLIWDGGLKRAKVKDAFKEEQQKLYSKVLVGEQERGDRHSEDEHPEKKRSRFNKRTMRVQ</sequence>
<accession>A0ACB8W400</accession>
<evidence type="ECO:0000313" key="2">
    <source>
        <dbReference type="Proteomes" id="UP000831701"/>
    </source>
</evidence>